<dbReference type="GeneID" id="94432492"/>
<keyword evidence="2" id="KW-1185">Reference proteome</keyword>
<dbReference type="VEuPathDB" id="ToxoDB:CSUI_009163"/>
<protein>
    <submittedName>
        <fullName evidence="1">Uncharacterized protein</fullName>
    </submittedName>
</protein>
<organism evidence="1 2">
    <name type="scientific">Cystoisospora suis</name>
    <dbReference type="NCBI Taxonomy" id="483139"/>
    <lineage>
        <taxon>Eukaryota</taxon>
        <taxon>Sar</taxon>
        <taxon>Alveolata</taxon>
        <taxon>Apicomplexa</taxon>
        <taxon>Conoidasida</taxon>
        <taxon>Coccidia</taxon>
        <taxon>Eucoccidiorida</taxon>
        <taxon>Eimeriorina</taxon>
        <taxon>Sarcocystidae</taxon>
        <taxon>Cystoisospora</taxon>
    </lineage>
</organism>
<dbReference type="RefSeq" id="XP_067918742.1">
    <property type="nucleotide sequence ID" value="XM_068069281.1"/>
</dbReference>
<dbReference type="Proteomes" id="UP000221165">
    <property type="component" value="Unassembled WGS sequence"/>
</dbReference>
<gene>
    <name evidence="1" type="ORF">CSUI_009163</name>
</gene>
<proteinExistence type="predicted"/>
<comment type="caution">
    <text evidence="1">The sequence shown here is derived from an EMBL/GenBank/DDBJ whole genome shotgun (WGS) entry which is preliminary data.</text>
</comment>
<evidence type="ECO:0000313" key="1">
    <source>
        <dbReference type="EMBL" id="PHJ17017.1"/>
    </source>
</evidence>
<reference evidence="1 2" key="1">
    <citation type="journal article" date="2017" name="Int. J. Parasitol.">
        <title>The genome of the protozoan parasite Cystoisospora suis and a reverse vaccinology approach to identify vaccine candidates.</title>
        <authorList>
            <person name="Palmieri N."/>
            <person name="Shrestha A."/>
            <person name="Ruttkowski B."/>
            <person name="Beck T."/>
            <person name="Vogl C."/>
            <person name="Tomley F."/>
            <person name="Blake D.P."/>
            <person name="Joachim A."/>
        </authorList>
    </citation>
    <scope>NUCLEOTIDE SEQUENCE [LARGE SCALE GENOMIC DNA]</scope>
    <source>
        <strain evidence="1 2">Wien I</strain>
    </source>
</reference>
<sequence>VKFSSLPDRYQKVSQAKRRETGCNPWCFTTC</sequence>
<accession>A0A2C6KHJ1</accession>
<dbReference type="AlphaFoldDB" id="A0A2C6KHJ1"/>
<name>A0A2C6KHJ1_9APIC</name>
<feature type="non-terminal residue" evidence="1">
    <location>
        <position position="1"/>
    </location>
</feature>
<dbReference type="EMBL" id="MIGC01005348">
    <property type="protein sequence ID" value="PHJ17017.1"/>
    <property type="molecule type" value="Genomic_DNA"/>
</dbReference>
<evidence type="ECO:0000313" key="2">
    <source>
        <dbReference type="Proteomes" id="UP000221165"/>
    </source>
</evidence>